<feature type="compositionally biased region" description="Polar residues" evidence="1">
    <location>
        <begin position="19"/>
        <end position="29"/>
    </location>
</feature>
<name>A0A0B6ZJS6_9EUPU</name>
<dbReference type="AlphaFoldDB" id="A0A0B6ZJS6"/>
<protein>
    <submittedName>
        <fullName evidence="2">Uncharacterized protein</fullName>
    </submittedName>
</protein>
<dbReference type="EMBL" id="HACG01021110">
    <property type="protein sequence ID" value="CEK67975.1"/>
    <property type="molecule type" value="Transcribed_RNA"/>
</dbReference>
<evidence type="ECO:0000256" key="1">
    <source>
        <dbReference type="SAM" id="MobiDB-lite"/>
    </source>
</evidence>
<accession>A0A0B6ZJS6</accession>
<feature type="region of interest" description="Disordered" evidence="1">
    <location>
        <begin position="1"/>
        <end position="29"/>
    </location>
</feature>
<reference evidence="2" key="1">
    <citation type="submission" date="2014-12" db="EMBL/GenBank/DDBJ databases">
        <title>Insight into the proteome of Arion vulgaris.</title>
        <authorList>
            <person name="Aradska J."/>
            <person name="Bulat T."/>
            <person name="Smidak R."/>
            <person name="Sarate P."/>
            <person name="Gangsoo J."/>
            <person name="Sialana F."/>
            <person name="Bilban M."/>
            <person name="Lubec G."/>
        </authorList>
    </citation>
    <scope>NUCLEOTIDE SEQUENCE</scope>
    <source>
        <tissue evidence="2">Skin</tissue>
    </source>
</reference>
<evidence type="ECO:0000313" key="2">
    <source>
        <dbReference type="EMBL" id="CEK67975.1"/>
    </source>
</evidence>
<feature type="region of interest" description="Disordered" evidence="1">
    <location>
        <begin position="41"/>
        <end position="71"/>
    </location>
</feature>
<feature type="non-terminal residue" evidence="2">
    <location>
        <position position="1"/>
    </location>
</feature>
<gene>
    <name evidence="2" type="primary">ORF64603</name>
</gene>
<proteinExistence type="predicted"/>
<feature type="compositionally biased region" description="Polar residues" evidence="1">
    <location>
        <begin position="50"/>
        <end position="59"/>
    </location>
</feature>
<feature type="non-terminal residue" evidence="2">
    <location>
        <position position="147"/>
    </location>
</feature>
<organism evidence="2">
    <name type="scientific">Arion vulgaris</name>
    <dbReference type="NCBI Taxonomy" id="1028688"/>
    <lineage>
        <taxon>Eukaryota</taxon>
        <taxon>Metazoa</taxon>
        <taxon>Spiralia</taxon>
        <taxon>Lophotrochozoa</taxon>
        <taxon>Mollusca</taxon>
        <taxon>Gastropoda</taxon>
        <taxon>Heterobranchia</taxon>
        <taxon>Euthyneura</taxon>
        <taxon>Panpulmonata</taxon>
        <taxon>Eupulmonata</taxon>
        <taxon>Stylommatophora</taxon>
        <taxon>Helicina</taxon>
        <taxon>Arionoidea</taxon>
        <taxon>Arionidae</taxon>
        <taxon>Arion</taxon>
    </lineage>
</organism>
<sequence>PVSRQIPYPATGLTHHTNDGGNRNTLNNQNVKDHSLHYNHFEPGRHEMPTNRNQATTGDVTPHDDSDTYNDSIDQVDYIPDNALNTSSDSLSNNNLDYHSSSVEEDFLLPPYPEVDTEDMDTLDIHPGYTDFSPDMKAEKAALFSNS</sequence>